<gene>
    <name evidence="2" type="ORF">HJG52_08400</name>
</gene>
<accession>A0A849HN47</accession>
<sequence length="318" mass="32994">MALITLFSAKGSPGVTTTAMLLASLWPRPSIVVDADPMGGDVALRLPAAGGRALSRDRGLLSLLPVARRGLLPDMVAQHSQVALGGQPVVAGLSNPEQADAVGPLWATLADAFAAVSDADVVVDAGHVGARSPHRALVDRADVVVVVYRPTAPSVVHTRQRLEGLADSLSSTGRLTGVLAVAPPKGDTDLTSSVGAMRGDWNWLHDFGAVALDPKAVPMFDGVDVLRPERTLLARSGRTAAQLLFDRGVKPRLSLAEADGVPADTNDTLPTASAEPTAAQGGSQAEPDAKTSEGDGDAEVTRAERRARRGLLRSRRSS</sequence>
<name>A0A849HN47_9MICO</name>
<keyword evidence="3" id="KW-1185">Reference proteome</keyword>
<dbReference type="RefSeq" id="WP_171243177.1">
    <property type="nucleotide sequence ID" value="NZ_JABEPQ010000002.1"/>
</dbReference>
<reference evidence="2 3" key="1">
    <citation type="submission" date="2020-04" db="EMBL/GenBank/DDBJ databases">
        <title>Knoellia sp. isolate from air conditioner.</title>
        <authorList>
            <person name="Chea S."/>
            <person name="Kim D.-U."/>
        </authorList>
    </citation>
    <scope>NUCLEOTIDE SEQUENCE [LARGE SCALE GENOMIC DNA]</scope>
    <source>
        <strain evidence="2 3">DB2414S</strain>
    </source>
</reference>
<dbReference type="EMBL" id="JABEPQ010000002">
    <property type="protein sequence ID" value="NNM46027.1"/>
    <property type="molecule type" value="Genomic_DNA"/>
</dbReference>
<evidence type="ECO:0000313" key="2">
    <source>
        <dbReference type="EMBL" id="NNM46027.1"/>
    </source>
</evidence>
<feature type="compositionally biased region" description="Basic residues" evidence="1">
    <location>
        <begin position="305"/>
        <end position="318"/>
    </location>
</feature>
<dbReference type="SUPFAM" id="SSF52540">
    <property type="entry name" value="P-loop containing nucleoside triphosphate hydrolases"/>
    <property type="match status" value="1"/>
</dbReference>
<dbReference type="Gene3D" id="3.40.50.300">
    <property type="entry name" value="P-loop containing nucleotide triphosphate hydrolases"/>
    <property type="match status" value="1"/>
</dbReference>
<dbReference type="InterPro" id="IPR027417">
    <property type="entry name" value="P-loop_NTPase"/>
</dbReference>
<dbReference type="Proteomes" id="UP000588586">
    <property type="component" value="Unassembled WGS sequence"/>
</dbReference>
<evidence type="ECO:0000256" key="1">
    <source>
        <dbReference type="SAM" id="MobiDB-lite"/>
    </source>
</evidence>
<feature type="region of interest" description="Disordered" evidence="1">
    <location>
        <begin position="256"/>
        <end position="318"/>
    </location>
</feature>
<comment type="caution">
    <text evidence="2">The sequence shown here is derived from an EMBL/GenBank/DDBJ whole genome shotgun (WGS) entry which is preliminary data.</text>
</comment>
<evidence type="ECO:0000313" key="3">
    <source>
        <dbReference type="Proteomes" id="UP000588586"/>
    </source>
</evidence>
<proteinExistence type="predicted"/>
<organism evidence="2 3">
    <name type="scientific">Knoellia koreensis</name>
    <dbReference type="NCBI Taxonomy" id="2730921"/>
    <lineage>
        <taxon>Bacteria</taxon>
        <taxon>Bacillati</taxon>
        <taxon>Actinomycetota</taxon>
        <taxon>Actinomycetes</taxon>
        <taxon>Micrococcales</taxon>
        <taxon>Intrasporangiaceae</taxon>
        <taxon>Knoellia</taxon>
    </lineage>
</organism>
<feature type="compositionally biased region" description="Basic and acidic residues" evidence="1">
    <location>
        <begin position="287"/>
        <end position="304"/>
    </location>
</feature>
<protein>
    <submittedName>
        <fullName evidence="2">Uncharacterized protein</fullName>
    </submittedName>
</protein>
<dbReference type="AlphaFoldDB" id="A0A849HN47"/>